<evidence type="ECO:0000259" key="2">
    <source>
        <dbReference type="PROSITE" id="PS51084"/>
    </source>
</evidence>
<dbReference type="PIRSF" id="PIRSF000714">
    <property type="entry name" value="HIT"/>
    <property type="match status" value="1"/>
</dbReference>
<comment type="caution">
    <text evidence="1">Lacks conserved residue(s) required for the propagation of feature annotation.</text>
</comment>
<evidence type="ECO:0000313" key="3">
    <source>
        <dbReference type="EMBL" id="CTQ44366.1"/>
    </source>
</evidence>
<dbReference type="EMBL" id="CXST01000002">
    <property type="protein sequence ID" value="CTQ44366.1"/>
    <property type="molecule type" value="Genomic_DNA"/>
</dbReference>
<dbReference type="Gene3D" id="3.30.428.10">
    <property type="entry name" value="HIT-like"/>
    <property type="match status" value="1"/>
</dbReference>
<dbReference type="SUPFAM" id="SSF54197">
    <property type="entry name" value="HIT-like"/>
    <property type="match status" value="1"/>
</dbReference>
<sequence>MSSFALNARLEGDSYFVSDLTLCTVRLLKDANYPWLLLIPRQSDLVEIIDLEEADQMQLMREIALASRVLREVTDCEKLNVGALGNQVSQLHVHVIARYRDDPAWPGPVWGAVPAQEYSHDRVETLIEKLRDTLAGADD</sequence>
<dbReference type="OrthoDB" id="9799145at2"/>
<dbReference type="PROSITE" id="PS51084">
    <property type="entry name" value="HIT_2"/>
    <property type="match status" value="1"/>
</dbReference>
<dbReference type="RefSeq" id="WP_055657161.1">
    <property type="nucleotide sequence ID" value="NZ_CXST01000002.1"/>
</dbReference>
<accession>A0A0M6Y2N8</accession>
<dbReference type="GO" id="GO:0003824">
    <property type="term" value="F:catalytic activity"/>
    <property type="evidence" value="ECO:0007669"/>
    <property type="project" value="InterPro"/>
</dbReference>
<reference evidence="4" key="1">
    <citation type="submission" date="2015-07" db="EMBL/GenBank/DDBJ databases">
        <authorList>
            <person name="Rodrigo-Torres Lidia"/>
            <person name="Arahal R.David."/>
        </authorList>
    </citation>
    <scope>NUCLEOTIDE SEQUENCE [LARGE SCALE GENOMIC DNA]</scope>
    <source>
        <strain evidence="4">CECT 4801</strain>
    </source>
</reference>
<feature type="domain" description="HIT" evidence="2">
    <location>
        <begin position="36"/>
        <end position="105"/>
    </location>
</feature>
<protein>
    <submittedName>
        <fullName evidence="3">HIT domain protein</fullName>
    </submittedName>
</protein>
<keyword evidence="4" id="KW-1185">Reference proteome</keyword>
<evidence type="ECO:0000313" key="4">
    <source>
        <dbReference type="Proteomes" id="UP000048926"/>
    </source>
</evidence>
<gene>
    <name evidence="3" type="ORF">LAL4801_02809</name>
</gene>
<dbReference type="InterPro" id="IPR036265">
    <property type="entry name" value="HIT-like_sf"/>
</dbReference>
<dbReference type="Proteomes" id="UP000048926">
    <property type="component" value="Unassembled WGS sequence"/>
</dbReference>
<dbReference type="STRING" id="187304.B0E33_09225"/>
<dbReference type="AlphaFoldDB" id="A0A0M6Y2N8"/>
<dbReference type="InterPro" id="IPR026026">
    <property type="entry name" value="HIT_Hint"/>
</dbReference>
<proteinExistence type="predicted"/>
<name>A0A0M6Y2N8_9HYPH</name>
<organism evidence="3 4">
    <name type="scientific">Roseibium aggregatum</name>
    <dbReference type="NCBI Taxonomy" id="187304"/>
    <lineage>
        <taxon>Bacteria</taxon>
        <taxon>Pseudomonadati</taxon>
        <taxon>Pseudomonadota</taxon>
        <taxon>Alphaproteobacteria</taxon>
        <taxon>Hyphomicrobiales</taxon>
        <taxon>Stappiaceae</taxon>
        <taxon>Roseibium</taxon>
    </lineage>
</organism>
<dbReference type="InterPro" id="IPR011146">
    <property type="entry name" value="HIT-like"/>
</dbReference>
<evidence type="ECO:0000256" key="1">
    <source>
        <dbReference type="PROSITE-ProRule" id="PRU00464"/>
    </source>
</evidence>
<dbReference type="Pfam" id="PF01230">
    <property type="entry name" value="HIT"/>
    <property type="match status" value="1"/>
</dbReference>